<evidence type="ECO:0000259" key="4">
    <source>
        <dbReference type="PROSITE" id="PS50883"/>
    </source>
</evidence>
<dbReference type="PROSITE" id="PS00211">
    <property type="entry name" value="ABC_TRANSPORTER_1"/>
    <property type="match status" value="1"/>
</dbReference>
<reference evidence="7" key="1">
    <citation type="submission" date="2020-11" db="EMBL/GenBank/DDBJ databases">
        <authorList>
            <person name="Tran Van P."/>
        </authorList>
    </citation>
    <scope>NUCLEOTIDE SEQUENCE</scope>
</reference>
<dbReference type="SMART" id="SM00267">
    <property type="entry name" value="GGDEF"/>
    <property type="match status" value="1"/>
</dbReference>
<evidence type="ECO:0000259" key="5">
    <source>
        <dbReference type="PROSITE" id="PS50887"/>
    </source>
</evidence>
<name>A0A7R9AIW1_9CRUS</name>
<dbReference type="GO" id="GO:0005524">
    <property type="term" value="F:ATP binding"/>
    <property type="evidence" value="ECO:0007669"/>
    <property type="project" value="UniProtKB-KW"/>
</dbReference>
<keyword evidence="2" id="KW-0067">ATP-binding</keyword>
<feature type="domain" description="GGDEF" evidence="5">
    <location>
        <begin position="59"/>
        <end position="197"/>
    </location>
</feature>
<dbReference type="Proteomes" id="UP000677054">
    <property type="component" value="Unassembled WGS sequence"/>
</dbReference>
<feature type="domain" description="EAL" evidence="4">
    <location>
        <begin position="206"/>
        <end position="461"/>
    </location>
</feature>
<dbReference type="SUPFAM" id="SSF141868">
    <property type="entry name" value="EAL domain-like"/>
    <property type="match status" value="1"/>
</dbReference>
<accession>A0A7R9AIW1</accession>
<sequence>ADNEITNYVATLVDITREKSTTEEIQFLAFYDQLTGLANRRLLLDRLNHALVSHARTGRDGALLFLDLDHFKSLNDTLGHDVGDMLLKEVAKRLTACVREDDTVARLGGDEYVVLLGNLSEKPLEAARQAEVIGTKILNALNKPYQLGSHEHHNTPSIGAALFSDHVESQEELLKHADIAMYQAKKAGRNNLRFYDPQMQEAIHKRVELERELRKAIEKRQLELYYQIQVNHAKEIIGSEALVRWVHPTRGLVSPLQFIPLAEETGLILPIGQWVLDSACAQIKEWQKNKFTRNLVLSVNVSAKQFHQNTFANQVKSTLQVYGISPKLLKIELTESILLEDFDATIVTMNALKKIGVLFSLDDFGTGYSSLQYLKKLPLSQLKIDQTFVRDIFTDSSDKVIVATVIAMANSLGLEVIAEGVETAEQQQQLFKLDNASLAFGHHALLDSAAFQLDAGERVGLIGRNGAGKSSLLKAIAGTIKLDDGIIWRAPNVRVVYVPQEPELDTSHTIFEAVAEGLGTLQQTIIDYHQVTHDMGMPDADIEALMTKMQHLQHDMDAQNGWAAQSRVETVLSRLNLDADALISTLSGGWRKRVALGRALVAEPEVLLLDEPTNHLDLEAIEWLENLLLNFQ</sequence>
<dbReference type="CDD" id="cd01949">
    <property type="entry name" value="GGDEF"/>
    <property type="match status" value="1"/>
</dbReference>
<dbReference type="CDD" id="cd01948">
    <property type="entry name" value="EAL"/>
    <property type="match status" value="1"/>
</dbReference>
<evidence type="ECO:0000256" key="3">
    <source>
        <dbReference type="ARBA" id="ARBA00023239"/>
    </source>
</evidence>
<dbReference type="PROSITE" id="PS50883">
    <property type="entry name" value="EAL"/>
    <property type="match status" value="1"/>
</dbReference>
<dbReference type="OrthoDB" id="19824at2759"/>
<dbReference type="EMBL" id="CAJPEV010012513">
    <property type="protein sequence ID" value="CAG0906510.1"/>
    <property type="molecule type" value="Genomic_DNA"/>
</dbReference>
<evidence type="ECO:0000313" key="8">
    <source>
        <dbReference type="Proteomes" id="UP000677054"/>
    </source>
</evidence>
<dbReference type="InterPro" id="IPR027417">
    <property type="entry name" value="P-loop_NTPase"/>
</dbReference>
<dbReference type="GO" id="GO:0016887">
    <property type="term" value="F:ATP hydrolysis activity"/>
    <property type="evidence" value="ECO:0007669"/>
    <property type="project" value="InterPro"/>
</dbReference>
<dbReference type="PROSITE" id="PS50887">
    <property type="entry name" value="GGDEF"/>
    <property type="match status" value="1"/>
</dbReference>
<gene>
    <name evidence="7" type="ORF">DSTB1V02_LOCUS14515</name>
</gene>
<proteinExistence type="predicted"/>
<dbReference type="Pfam" id="PF00563">
    <property type="entry name" value="EAL"/>
    <property type="match status" value="1"/>
</dbReference>
<dbReference type="Pfam" id="PF00990">
    <property type="entry name" value="GGDEF"/>
    <property type="match status" value="1"/>
</dbReference>
<dbReference type="PANTHER" id="PTHR44757">
    <property type="entry name" value="DIGUANYLATE CYCLASE DGCP"/>
    <property type="match status" value="1"/>
</dbReference>
<organism evidence="7">
    <name type="scientific">Darwinula stevensoni</name>
    <dbReference type="NCBI Taxonomy" id="69355"/>
    <lineage>
        <taxon>Eukaryota</taxon>
        <taxon>Metazoa</taxon>
        <taxon>Ecdysozoa</taxon>
        <taxon>Arthropoda</taxon>
        <taxon>Crustacea</taxon>
        <taxon>Oligostraca</taxon>
        <taxon>Ostracoda</taxon>
        <taxon>Podocopa</taxon>
        <taxon>Podocopida</taxon>
        <taxon>Darwinulocopina</taxon>
        <taxon>Darwinuloidea</taxon>
        <taxon>Darwinulidae</taxon>
        <taxon>Darwinula</taxon>
    </lineage>
</organism>
<dbReference type="InterPro" id="IPR000160">
    <property type="entry name" value="GGDEF_dom"/>
</dbReference>
<keyword evidence="8" id="KW-1185">Reference proteome</keyword>
<keyword evidence="3" id="KW-0456">Lyase</keyword>
<evidence type="ECO:0008006" key="9">
    <source>
        <dbReference type="Google" id="ProtNLM"/>
    </source>
</evidence>
<dbReference type="SUPFAM" id="SSF52540">
    <property type="entry name" value="P-loop containing nucleoside triphosphate hydrolases"/>
    <property type="match status" value="1"/>
</dbReference>
<evidence type="ECO:0000256" key="1">
    <source>
        <dbReference type="ARBA" id="ARBA00022741"/>
    </source>
</evidence>
<dbReference type="EMBL" id="LR912031">
    <property type="protein sequence ID" value="CAD7254769.1"/>
    <property type="molecule type" value="Genomic_DNA"/>
</dbReference>
<dbReference type="InterPro" id="IPR043128">
    <property type="entry name" value="Rev_trsase/Diguanyl_cyclase"/>
</dbReference>
<dbReference type="AlphaFoldDB" id="A0A7R9AIW1"/>
<dbReference type="InterPro" id="IPR003439">
    <property type="entry name" value="ABC_transporter-like_ATP-bd"/>
</dbReference>
<dbReference type="InterPro" id="IPR017871">
    <property type="entry name" value="ABC_transporter-like_CS"/>
</dbReference>
<dbReference type="Gene3D" id="3.20.20.450">
    <property type="entry name" value="EAL domain"/>
    <property type="match status" value="1"/>
</dbReference>
<feature type="domain" description="ABC transporter" evidence="6">
    <location>
        <begin position="431"/>
        <end position="632"/>
    </location>
</feature>
<dbReference type="InterPro" id="IPR001633">
    <property type="entry name" value="EAL_dom"/>
</dbReference>
<dbReference type="Pfam" id="PF00005">
    <property type="entry name" value="ABC_tran"/>
    <property type="match status" value="1"/>
</dbReference>
<evidence type="ECO:0000313" key="7">
    <source>
        <dbReference type="EMBL" id="CAD7254769.1"/>
    </source>
</evidence>
<dbReference type="Gene3D" id="3.40.50.300">
    <property type="entry name" value="P-loop containing nucleotide triphosphate hydrolases"/>
    <property type="match status" value="1"/>
</dbReference>
<dbReference type="CDD" id="cd03221">
    <property type="entry name" value="ABCF_EF-3"/>
    <property type="match status" value="1"/>
</dbReference>
<evidence type="ECO:0000256" key="2">
    <source>
        <dbReference type="ARBA" id="ARBA00022840"/>
    </source>
</evidence>
<feature type="non-terminal residue" evidence="7">
    <location>
        <position position="632"/>
    </location>
</feature>
<dbReference type="FunFam" id="3.40.50.300:FF:000011">
    <property type="entry name" value="Putative ABC transporter ATP-binding component"/>
    <property type="match status" value="1"/>
</dbReference>
<protein>
    <recommendedName>
        <fullName evidence="9">Diguanylate cyclase</fullName>
    </recommendedName>
</protein>
<dbReference type="PROSITE" id="PS50893">
    <property type="entry name" value="ABC_TRANSPORTER_2"/>
    <property type="match status" value="1"/>
</dbReference>
<dbReference type="SMART" id="SM00052">
    <property type="entry name" value="EAL"/>
    <property type="match status" value="1"/>
</dbReference>
<dbReference type="NCBIfam" id="TIGR00254">
    <property type="entry name" value="GGDEF"/>
    <property type="match status" value="1"/>
</dbReference>
<dbReference type="InterPro" id="IPR035919">
    <property type="entry name" value="EAL_sf"/>
</dbReference>
<dbReference type="PANTHER" id="PTHR44757:SF2">
    <property type="entry name" value="BIOFILM ARCHITECTURE MAINTENANCE PROTEIN MBAA"/>
    <property type="match status" value="1"/>
</dbReference>
<dbReference type="GO" id="GO:0016829">
    <property type="term" value="F:lyase activity"/>
    <property type="evidence" value="ECO:0007669"/>
    <property type="project" value="UniProtKB-KW"/>
</dbReference>
<dbReference type="Gene3D" id="3.30.70.270">
    <property type="match status" value="1"/>
</dbReference>
<dbReference type="SUPFAM" id="SSF55073">
    <property type="entry name" value="Nucleotide cyclase"/>
    <property type="match status" value="1"/>
</dbReference>
<dbReference type="InterPro" id="IPR052155">
    <property type="entry name" value="Biofilm_reg_signaling"/>
</dbReference>
<feature type="non-terminal residue" evidence="7">
    <location>
        <position position="1"/>
    </location>
</feature>
<keyword evidence="1" id="KW-0547">Nucleotide-binding</keyword>
<dbReference type="FunFam" id="3.30.70.270:FF:000001">
    <property type="entry name" value="Diguanylate cyclase domain protein"/>
    <property type="match status" value="1"/>
</dbReference>
<dbReference type="InterPro" id="IPR029787">
    <property type="entry name" value="Nucleotide_cyclase"/>
</dbReference>
<evidence type="ECO:0000259" key="6">
    <source>
        <dbReference type="PROSITE" id="PS50893"/>
    </source>
</evidence>